<evidence type="ECO:0000259" key="1">
    <source>
        <dbReference type="Pfam" id="PF01243"/>
    </source>
</evidence>
<dbReference type="Gene3D" id="2.30.110.10">
    <property type="entry name" value="Electron Transport, Fmn-binding Protein, Chain A"/>
    <property type="match status" value="1"/>
</dbReference>
<feature type="domain" description="Pyridoxamine 5'-phosphate oxidase N-terminal" evidence="1">
    <location>
        <begin position="8"/>
        <end position="132"/>
    </location>
</feature>
<dbReference type="SUPFAM" id="SSF50475">
    <property type="entry name" value="FMN-binding split barrel"/>
    <property type="match status" value="1"/>
</dbReference>
<accession>A0A329NYZ0</accession>
<comment type="caution">
    <text evidence="2">The sequence shown here is derived from an EMBL/GenBank/DDBJ whole genome shotgun (WGS) entry which is preliminary data.</text>
</comment>
<gene>
    <name evidence="2" type="ORF">DBT54_10000</name>
</gene>
<feature type="non-terminal residue" evidence="2">
    <location>
        <position position="187"/>
    </location>
</feature>
<dbReference type="Proteomes" id="UP000251923">
    <property type="component" value="Unassembled WGS sequence"/>
</dbReference>
<name>A0A329NYZ0_9LACT</name>
<protein>
    <submittedName>
        <fullName evidence="2">Pyridoxamine 5'-phosphate oxidase family protein</fullName>
    </submittedName>
</protein>
<dbReference type="PANTHER" id="PTHR39336">
    <property type="entry name" value="PYRIDOXAMINE PHOSPHATE OXIDASE FAMILY PROTEIN (AFU_ORTHOLOGUE AFUA_6G11440)"/>
    <property type="match status" value="1"/>
</dbReference>
<evidence type="ECO:0000313" key="2">
    <source>
        <dbReference type="EMBL" id="RAV76134.1"/>
    </source>
</evidence>
<sequence>MAKQFAHIEPAHRDFIERQHIFFTATATAGSRVNLSPKGLDGLRVIDERSVVYLDHTGSGNEAAAHLRSDGRLTIMFCAFEGAPMILRLYGQGRVLQRGGAAYAKFLESHFSGVEPVGARHMVLLDIDLVQTSCGYGVPLYDYKEERPSLTRWAEAQGAEKLDAYRREKNVRSIDGLDTGLLDDSEA</sequence>
<reference evidence="2 3" key="1">
    <citation type="submission" date="2018-04" db="EMBL/GenBank/DDBJ databases">
        <title>Aerococcus urinae genomes.</title>
        <authorList>
            <person name="Hilt E."/>
            <person name="Gilbert N.M."/>
            <person name="Thomas-White K."/>
            <person name="Putonti C."/>
            <person name="Lewis A.L."/>
            <person name="Visck K.L."/>
            <person name="Wolfe A.J."/>
        </authorList>
    </citation>
    <scope>NUCLEOTIDE SEQUENCE [LARGE SCALE GENOMIC DNA]</scope>
    <source>
        <strain evidence="2 3">UMB7480</strain>
    </source>
</reference>
<dbReference type="PANTHER" id="PTHR39336:SF1">
    <property type="entry name" value="PYRIDOXAMINE PHOSPHATE OXIDASE FAMILY PROTEIN (AFU_ORTHOLOGUE AFUA_6G11440)"/>
    <property type="match status" value="1"/>
</dbReference>
<organism evidence="2 3">
    <name type="scientific">Aerococcus urinae</name>
    <dbReference type="NCBI Taxonomy" id="1376"/>
    <lineage>
        <taxon>Bacteria</taxon>
        <taxon>Bacillati</taxon>
        <taxon>Bacillota</taxon>
        <taxon>Bacilli</taxon>
        <taxon>Lactobacillales</taxon>
        <taxon>Aerococcaceae</taxon>
        <taxon>Aerococcus</taxon>
    </lineage>
</organism>
<dbReference type="InterPro" id="IPR012349">
    <property type="entry name" value="Split_barrel_FMN-bd"/>
</dbReference>
<dbReference type="EMBL" id="QMHM01000080">
    <property type="protein sequence ID" value="RAV76134.1"/>
    <property type="molecule type" value="Genomic_DNA"/>
</dbReference>
<dbReference type="Pfam" id="PF01243">
    <property type="entry name" value="PNPOx_N"/>
    <property type="match status" value="1"/>
</dbReference>
<dbReference type="InterPro" id="IPR011576">
    <property type="entry name" value="Pyridox_Oxase_N"/>
</dbReference>
<proteinExistence type="predicted"/>
<dbReference type="AlphaFoldDB" id="A0A329NYZ0"/>
<evidence type="ECO:0000313" key="3">
    <source>
        <dbReference type="Proteomes" id="UP000251923"/>
    </source>
</evidence>